<keyword evidence="3 9" id="KW-0436">Ligase</keyword>
<feature type="domain" description="DALR anticodon binding" evidence="10">
    <location>
        <begin position="310"/>
        <end position="423"/>
    </location>
</feature>
<organism evidence="11 12">
    <name type="scientific">Rosa chinensis</name>
    <name type="common">China rose</name>
    <dbReference type="NCBI Taxonomy" id="74649"/>
    <lineage>
        <taxon>Eukaryota</taxon>
        <taxon>Viridiplantae</taxon>
        <taxon>Streptophyta</taxon>
        <taxon>Embryophyta</taxon>
        <taxon>Tracheophyta</taxon>
        <taxon>Spermatophyta</taxon>
        <taxon>Magnoliopsida</taxon>
        <taxon>eudicotyledons</taxon>
        <taxon>Gunneridae</taxon>
        <taxon>Pentapetalae</taxon>
        <taxon>rosids</taxon>
        <taxon>fabids</taxon>
        <taxon>Rosales</taxon>
        <taxon>Rosaceae</taxon>
        <taxon>Rosoideae</taxon>
        <taxon>Rosoideae incertae sedis</taxon>
        <taxon>Rosa</taxon>
    </lineage>
</organism>
<evidence type="ECO:0000256" key="1">
    <source>
        <dbReference type="ARBA" id="ARBA00005594"/>
    </source>
</evidence>
<dbReference type="PANTHER" id="PTHR11956:SF5">
    <property type="entry name" value="ARGININE--TRNA LIGASE, CYTOPLASMIC"/>
    <property type="match status" value="1"/>
</dbReference>
<dbReference type="Proteomes" id="UP000238479">
    <property type="component" value="Chromosome 3"/>
</dbReference>
<dbReference type="InterPro" id="IPR008909">
    <property type="entry name" value="DALR_anticod-bd"/>
</dbReference>
<dbReference type="SUPFAM" id="SSF52374">
    <property type="entry name" value="Nucleotidylyl transferase"/>
    <property type="match status" value="1"/>
</dbReference>
<dbReference type="AlphaFoldDB" id="A0A2P6R6V1"/>
<evidence type="ECO:0000313" key="11">
    <source>
        <dbReference type="EMBL" id="PRQ42163.1"/>
    </source>
</evidence>
<protein>
    <recommendedName>
        <fullName evidence="2">arginine--tRNA ligase</fullName>
        <ecNumber evidence="2">6.1.1.19</ecNumber>
    </recommendedName>
</protein>
<dbReference type="PANTHER" id="PTHR11956">
    <property type="entry name" value="ARGINYL-TRNA SYNTHETASE"/>
    <property type="match status" value="1"/>
</dbReference>
<comment type="caution">
    <text evidence="11">The sequence shown here is derived from an EMBL/GenBank/DDBJ whole genome shotgun (WGS) entry which is preliminary data.</text>
</comment>
<sequence length="423" mass="47536">MSVLQCIFSQVFEPPWSLRTRWLNCLSQMRSMDIRCSHIYREGNTVADSMANLGLSSSSLKWFASPPPVIWLPLHFDTVGLPYQRGVASLPSLNLEGVALFYAVGGAACKSLIDGCDDVFLSSFINIFICPSTVHNKANGDFVGCCSRCGALLSNFMVVFCFPRPHNIARKLLQFCFCMAFIAEKAEWIIYVTDVGQQQHFDMFFKAATLAGWLPIDGSYPKVSHVGFGVVLGEDGKRLRTRSSDDVVRLIDLIDEAKSRSKTSLVERGKSEDWLKRSLSKLQWPLSDYTFDFNQLLNVKGNTAVSAVYLLYMLARICSIIRKSGKDIDELKKKGEIVLGHAGERKLALHLLRFPETVEEACTNLLPSVLCEYFYNLSESSIPIARLLGRQRKRADSCFVKQQAYVVMRKCFHLLGIEAVCKM</sequence>
<keyword evidence="7 9" id="KW-0030">Aminoacyl-tRNA synthetase</keyword>
<dbReference type="InterPro" id="IPR001278">
    <property type="entry name" value="Arg-tRNA-ligase"/>
</dbReference>
<dbReference type="InterPro" id="IPR014729">
    <property type="entry name" value="Rossmann-like_a/b/a_fold"/>
</dbReference>
<keyword evidence="4 9" id="KW-0547">Nucleotide-binding</keyword>
<accession>A0A2P6R6V1</accession>
<evidence type="ECO:0000259" key="10">
    <source>
        <dbReference type="SMART" id="SM00836"/>
    </source>
</evidence>
<dbReference type="Pfam" id="PF00750">
    <property type="entry name" value="tRNA-synt_1d"/>
    <property type="match status" value="1"/>
</dbReference>
<keyword evidence="12" id="KW-1185">Reference proteome</keyword>
<evidence type="ECO:0000256" key="3">
    <source>
        <dbReference type="ARBA" id="ARBA00022598"/>
    </source>
</evidence>
<evidence type="ECO:0000256" key="7">
    <source>
        <dbReference type="ARBA" id="ARBA00023146"/>
    </source>
</evidence>
<dbReference type="Pfam" id="PF05746">
    <property type="entry name" value="DALR_1"/>
    <property type="match status" value="1"/>
</dbReference>
<dbReference type="STRING" id="74649.A0A2P6R6V1"/>
<evidence type="ECO:0000256" key="9">
    <source>
        <dbReference type="RuleBase" id="RU363038"/>
    </source>
</evidence>
<reference evidence="11 12" key="1">
    <citation type="journal article" date="2018" name="Nat. Genet.">
        <title>The Rosa genome provides new insights in the design of modern roses.</title>
        <authorList>
            <person name="Bendahmane M."/>
        </authorList>
    </citation>
    <scope>NUCLEOTIDE SEQUENCE [LARGE SCALE GENOMIC DNA]</scope>
    <source>
        <strain evidence="12">cv. Old Blush</strain>
    </source>
</reference>
<keyword evidence="5 9" id="KW-0067">ATP-binding</keyword>
<evidence type="ECO:0000313" key="12">
    <source>
        <dbReference type="Proteomes" id="UP000238479"/>
    </source>
</evidence>
<evidence type="ECO:0000256" key="6">
    <source>
        <dbReference type="ARBA" id="ARBA00022917"/>
    </source>
</evidence>
<dbReference type="Gramene" id="PRQ42163">
    <property type="protein sequence ID" value="PRQ42163"/>
    <property type="gene ID" value="RchiOBHm_Chr3g0454631"/>
</dbReference>
<dbReference type="SMART" id="SM00836">
    <property type="entry name" value="DALR_1"/>
    <property type="match status" value="1"/>
</dbReference>
<dbReference type="SUPFAM" id="SSF47323">
    <property type="entry name" value="Anticodon-binding domain of a subclass of class I aminoacyl-tRNA synthetases"/>
    <property type="match status" value="1"/>
</dbReference>
<comment type="similarity">
    <text evidence="1 9">Belongs to the class-I aminoacyl-tRNA synthetase family.</text>
</comment>
<evidence type="ECO:0000256" key="8">
    <source>
        <dbReference type="ARBA" id="ARBA00049339"/>
    </source>
</evidence>
<dbReference type="GO" id="GO:0005524">
    <property type="term" value="F:ATP binding"/>
    <property type="evidence" value="ECO:0007669"/>
    <property type="project" value="UniProtKB-KW"/>
</dbReference>
<evidence type="ECO:0000256" key="5">
    <source>
        <dbReference type="ARBA" id="ARBA00022840"/>
    </source>
</evidence>
<comment type="catalytic activity">
    <reaction evidence="8">
        <text>tRNA(Arg) + L-arginine + ATP = L-arginyl-tRNA(Arg) + AMP + diphosphate</text>
        <dbReference type="Rhea" id="RHEA:20301"/>
        <dbReference type="Rhea" id="RHEA-COMP:9658"/>
        <dbReference type="Rhea" id="RHEA-COMP:9673"/>
        <dbReference type="ChEBI" id="CHEBI:30616"/>
        <dbReference type="ChEBI" id="CHEBI:32682"/>
        <dbReference type="ChEBI" id="CHEBI:33019"/>
        <dbReference type="ChEBI" id="CHEBI:78442"/>
        <dbReference type="ChEBI" id="CHEBI:78513"/>
        <dbReference type="ChEBI" id="CHEBI:456215"/>
        <dbReference type="EC" id="6.1.1.19"/>
    </reaction>
</comment>
<dbReference type="EMBL" id="PDCK01000041">
    <property type="protein sequence ID" value="PRQ42163.1"/>
    <property type="molecule type" value="Genomic_DNA"/>
</dbReference>
<gene>
    <name evidence="11" type="ORF">RchiOBHm_Chr3g0454631</name>
</gene>
<dbReference type="Gene3D" id="1.10.730.10">
    <property type="entry name" value="Isoleucyl-tRNA Synthetase, Domain 1"/>
    <property type="match status" value="1"/>
</dbReference>
<evidence type="ECO:0000256" key="2">
    <source>
        <dbReference type="ARBA" id="ARBA00012837"/>
    </source>
</evidence>
<name>A0A2P6R6V1_ROSCH</name>
<dbReference type="GO" id="GO:0006420">
    <property type="term" value="P:arginyl-tRNA aminoacylation"/>
    <property type="evidence" value="ECO:0007669"/>
    <property type="project" value="InterPro"/>
</dbReference>
<dbReference type="InterPro" id="IPR009080">
    <property type="entry name" value="tRNAsynth_Ia_anticodon-bd"/>
</dbReference>
<dbReference type="GO" id="GO:0004814">
    <property type="term" value="F:arginine-tRNA ligase activity"/>
    <property type="evidence" value="ECO:0007669"/>
    <property type="project" value="UniProtKB-EC"/>
</dbReference>
<dbReference type="InterPro" id="IPR035684">
    <property type="entry name" value="ArgRS_core"/>
</dbReference>
<dbReference type="EC" id="6.1.1.19" evidence="2"/>
<keyword evidence="6 9" id="KW-0648">Protein biosynthesis</keyword>
<proteinExistence type="inferred from homology"/>
<evidence type="ECO:0000256" key="4">
    <source>
        <dbReference type="ARBA" id="ARBA00022741"/>
    </source>
</evidence>
<dbReference type="Gene3D" id="3.40.50.620">
    <property type="entry name" value="HUPs"/>
    <property type="match status" value="1"/>
</dbReference>